<dbReference type="Proteomes" id="UP000523863">
    <property type="component" value="Unassembled WGS sequence"/>
</dbReference>
<organism evidence="2 3">
    <name type="scientific">Neomicrococcus lactis</name>
    <dbReference type="NCBI Taxonomy" id="732241"/>
    <lineage>
        <taxon>Bacteria</taxon>
        <taxon>Bacillati</taxon>
        <taxon>Actinomycetota</taxon>
        <taxon>Actinomycetes</taxon>
        <taxon>Micrococcales</taxon>
        <taxon>Micrococcaceae</taxon>
        <taxon>Neomicrococcus</taxon>
    </lineage>
</organism>
<dbReference type="Pfam" id="PF04341">
    <property type="entry name" value="DUF485"/>
    <property type="match status" value="1"/>
</dbReference>
<sequence length="118" mass="13275">MAQIHNGVNATTGVDFQEVQATPEFQDLRSTHRSFVFPMTVFFLVWYLAYVVVAAYFPEFMAIKVLGNINLGIVLGLLQFVTTFIITAMYVSFANKKLDPKATAIRHDLEARLAEEGK</sequence>
<dbReference type="EMBL" id="JACHBL010000001">
    <property type="protein sequence ID" value="MBB5598093.1"/>
    <property type="molecule type" value="Genomic_DNA"/>
</dbReference>
<dbReference type="InterPro" id="IPR007436">
    <property type="entry name" value="DUF485"/>
</dbReference>
<feature type="transmembrane region" description="Helical" evidence="1">
    <location>
        <begin position="35"/>
        <end position="57"/>
    </location>
</feature>
<dbReference type="PANTHER" id="PTHR38441:SF1">
    <property type="entry name" value="MEMBRANE PROTEIN"/>
    <property type="match status" value="1"/>
</dbReference>
<keyword evidence="3" id="KW-1185">Reference proteome</keyword>
<protein>
    <submittedName>
        <fullName evidence="2">Uncharacterized membrane protein (DUF485 family)</fullName>
    </submittedName>
</protein>
<name>A0A7W8YAQ8_9MICC</name>
<evidence type="ECO:0000256" key="1">
    <source>
        <dbReference type="SAM" id="Phobius"/>
    </source>
</evidence>
<dbReference type="PANTHER" id="PTHR38441">
    <property type="entry name" value="INTEGRAL MEMBRANE PROTEIN-RELATED"/>
    <property type="match status" value="1"/>
</dbReference>
<proteinExistence type="predicted"/>
<keyword evidence="1" id="KW-0812">Transmembrane</keyword>
<accession>A0A7W8YAQ8</accession>
<dbReference type="AlphaFoldDB" id="A0A7W8YAQ8"/>
<evidence type="ECO:0000313" key="3">
    <source>
        <dbReference type="Proteomes" id="UP000523863"/>
    </source>
</evidence>
<gene>
    <name evidence="2" type="ORF">BKA12_001173</name>
</gene>
<dbReference type="RefSeq" id="WP_183641444.1">
    <property type="nucleotide sequence ID" value="NZ_JACHBL010000001.1"/>
</dbReference>
<reference evidence="2 3" key="1">
    <citation type="submission" date="2020-08" db="EMBL/GenBank/DDBJ databases">
        <title>Sequencing the genomes of 1000 actinobacteria strains.</title>
        <authorList>
            <person name="Klenk H.-P."/>
        </authorList>
    </citation>
    <scope>NUCLEOTIDE SEQUENCE [LARGE SCALE GENOMIC DNA]</scope>
    <source>
        <strain evidence="2 3">DSM 23694</strain>
    </source>
</reference>
<keyword evidence="1" id="KW-0472">Membrane</keyword>
<feature type="transmembrane region" description="Helical" evidence="1">
    <location>
        <begin position="69"/>
        <end position="91"/>
    </location>
</feature>
<comment type="caution">
    <text evidence="2">The sequence shown here is derived from an EMBL/GenBank/DDBJ whole genome shotgun (WGS) entry which is preliminary data.</text>
</comment>
<keyword evidence="1" id="KW-1133">Transmembrane helix</keyword>
<evidence type="ECO:0000313" key="2">
    <source>
        <dbReference type="EMBL" id="MBB5598093.1"/>
    </source>
</evidence>